<dbReference type="PANTHER" id="PTHR20881">
    <property type="entry name" value="3-METHYL-2-OXOBUTANOATE HYDROXYMETHYLTRANSFERASE"/>
    <property type="match status" value="1"/>
</dbReference>
<dbReference type="OrthoDB" id="9781789at2"/>
<dbReference type="CDD" id="cd06557">
    <property type="entry name" value="KPHMT-like"/>
    <property type="match status" value="1"/>
</dbReference>
<dbReference type="GO" id="GO:0015940">
    <property type="term" value="P:pantothenate biosynthetic process"/>
    <property type="evidence" value="ECO:0007669"/>
    <property type="project" value="UniProtKB-UniRule"/>
</dbReference>
<dbReference type="RefSeq" id="WP_158356481.1">
    <property type="nucleotide sequence ID" value="NZ_CP034873.1"/>
</dbReference>
<dbReference type="NCBIfam" id="TIGR00222">
    <property type="entry name" value="panB"/>
    <property type="match status" value="1"/>
</dbReference>
<evidence type="ECO:0000256" key="1">
    <source>
        <dbReference type="ARBA" id="ARBA00005033"/>
    </source>
</evidence>
<evidence type="ECO:0000256" key="10">
    <source>
        <dbReference type="PIRSR" id="PIRSR000388-2"/>
    </source>
</evidence>
<evidence type="ECO:0000313" key="13">
    <source>
        <dbReference type="Proteomes" id="UP000298773"/>
    </source>
</evidence>
<dbReference type="UniPathway" id="UPA00028">
    <property type="reaction ID" value="UER00003"/>
</dbReference>
<feature type="active site" description="Proton acceptor" evidence="8 9">
    <location>
        <position position="181"/>
    </location>
</feature>
<name>A0A4D6Y657_9GAMM</name>
<feature type="binding site" evidence="8 10">
    <location>
        <position position="84"/>
    </location>
    <ligand>
        <name>3-methyl-2-oxobutanoate</name>
        <dbReference type="ChEBI" id="CHEBI:11851"/>
    </ligand>
</feature>
<comment type="pathway">
    <text evidence="1 8">Cofactor biosynthesis; (R)-pantothenate biosynthesis; (R)-pantoate from 3-methyl-2-oxobutanoate: step 1/2.</text>
</comment>
<dbReference type="GO" id="GO:0032259">
    <property type="term" value="P:methylation"/>
    <property type="evidence" value="ECO:0007669"/>
    <property type="project" value="UniProtKB-KW"/>
</dbReference>
<dbReference type="Pfam" id="PF02548">
    <property type="entry name" value="Pantoate_transf"/>
    <property type="match status" value="1"/>
</dbReference>
<evidence type="ECO:0000256" key="11">
    <source>
        <dbReference type="PIRSR" id="PIRSR000388-3"/>
    </source>
</evidence>
<comment type="subcellular location">
    <subcellularLocation>
        <location evidence="8">Cytoplasm</location>
    </subcellularLocation>
</comment>
<evidence type="ECO:0000256" key="5">
    <source>
        <dbReference type="ARBA" id="ARBA00022679"/>
    </source>
</evidence>
<reference evidence="12 13" key="2">
    <citation type="submission" date="2019-05" db="EMBL/GenBank/DDBJ databases">
        <title>Genome evolution of the obligate endosymbiont Buchnera aphidicola.</title>
        <authorList>
            <person name="Moran N.A."/>
        </authorList>
    </citation>
    <scope>NUCLEOTIDE SEQUENCE [LARGE SCALE GENOMIC DNA]</scope>
    <source>
        <strain evidence="12 13">Hta</strain>
    </source>
</reference>
<evidence type="ECO:0000256" key="7">
    <source>
        <dbReference type="ARBA" id="ARBA00056497"/>
    </source>
</evidence>
<dbReference type="FunFam" id="3.20.20.60:FF:000003">
    <property type="entry name" value="3-methyl-2-oxobutanoate hydroxymethyltransferase"/>
    <property type="match status" value="1"/>
</dbReference>
<evidence type="ECO:0000256" key="4">
    <source>
        <dbReference type="ARBA" id="ARBA00022655"/>
    </source>
</evidence>
<dbReference type="GO" id="GO:0005737">
    <property type="term" value="C:cytoplasm"/>
    <property type="evidence" value="ECO:0007669"/>
    <property type="project" value="UniProtKB-SubCell"/>
</dbReference>
<evidence type="ECO:0000313" key="12">
    <source>
        <dbReference type="EMBL" id="QCI21511.1"/>
    </source>
</evidence>
<comment type="cofactor">
    <cofactor evidence="8 11">
        <name>Mg(2+)</name>
        <dbReference type="ChEBI" id="CHEBI:18420"/>
    </cofactor>
    <text evidence="8 11">Binds 1 Mg(2+) ion per subunit.</text>
</comment>
<sequence length="264" mass="29102">MEQITISTLNNWKKSKQKIAAITAYDFSFAKLFFTQGISVMLIGDSLGMTIQGHTSTLPVTVQDIEYHTKAVRNGAPNAFLLADMPFMSYGEINQALNNASKIIQSGANMVKVEGGKWLVKTIKELSDRSILVCGHIGLTPQSIHYLSGYKVQGKNTYDKNRIIDEAFILEESGIKMLVLECIPELLGKKITQNLSIPVIGIGAGKYTDGQILVMQDILGINEGKLAKFAKNFLVDSNSIQHAIQKYIKAVQTGTYPQTIHSYI</sequence>
<evidence type="ECO:0000256" key="6">
    <source>
        <dbReference type="ARBA" id="ARBA00022723"/>
    </source>
</evidence>
<reference evidence="12 13" key="1">
    <citation type="submission" date="2018-12" db="EMBL/GenBank/DDBJ databases">
        <authorList>
            <person name="Chong R.A."/>
        </authorList>
    </citation>
    <scope>NUCLEOTIDE SEQUENCE [LARGE SCALE GENOMIC DNA]</scope>
    <source>
        <strain evidence="12 13">Hta</strain>
    </source>
</reference>
<dbReference type="Proteomes" id="UP000298773">
    <property type="component" value="Chromosome"/>
</dbReference>
<keyword evidence="12" id="KW-0489">Methyltransferase</keyword>
<proteinExistence type="inferred from homology"/>
<comment type="similarity">
    <text evidence="2 8">Belongs to the PanB family.</text>
</comment>
<organism evidence="12 13">
    <name type="scientific">Buchnera aphidicola</name>
    <name type="common">Hyadaphis tataricae</name>
    <dbReference type="NCBI Taxonomy" id="1241859"/>
    <lineage>
        <taxon>Bacteria</taxon>
        <taxon>Pseudomonadati</taxon>
        <taxon>Pseudomonadota</taxon>
        <taxon>Gammaproteobacteria</taxon>
        <taxon>Enterobacterales</taxon>
        <taxon>Erwiniaceae</taxon>
        <taxon>Buchnera</taxon>
    </lineage>
</organism>
<dbReference type="EC" id="2.1.2.11" evidence="8"/>
<dbReference type="Gene3D" id="3.20.20.60">
    <property type="entry name" value="Phosphoenolpyruvate-binding domains"/>
    <property type="match status" value="1"/>
</dbReference>
<feature type="binding site" evidence="8 10">
    <location>
        <position position="112"/>
    </location>
    <ligand>
        <name>3-methyl-2-oxobutanoate</name>
        <dbReference type="ChEBI" id="CHEBI:11851"/>
    </ligand>
</feature>
<evidence type="ECO:0000256" key="8">
    <source>
        <dbReference type="HAMAP-Rule" id="MF_00156"/>
    </source>
</evidence>
<dbReference type="InterPro" id="IPR003700">
    <property type="entry name" value="Pantoate_hydroxy_MeTrfase"/>
</dbReference>
<keyword evidence="5 8" id="KW-0808">Transferase</keyword>
<dbReference type="InterPro" id="IPR015813">
    <property type="entry name" value="Pyrv/PenolPyrv_kinase-like_dom"/>
</dbReference>
<dbReference type="GO" id="GO:0000287">
    <property type="term" value="F:magnesium ion binding"/>
    <property type="evidence" value="ECO:0007669"/>
    <property type="project" value="TreeGrafter"/>
</dbReference>
<dbReference type="AlphaFoldDB" id="A0A4D6Y657"/>
<dbReference type="InterPro" id="IPR040442">
    <property type="entry name" value="Pyrv_kinase-like_dom_sf"/>
</dbReference>
<evidence type="ECO:0000256" key="2">
    <source>
        <dbReference type="ARBA" id="ARBA00008676"/>
    </source>
</evidence>
<dbReference type="PIRSF" id="PIRSF000388">
    <property type="entry name" value="Pantoate_hydroxy_MeTrfase"/>
    <property type="match status" value="1"/>
</dbReference>
<feature type="binding site" evidence="8 10">
    <location>
        <begin position="45"/>
        <end position="46"/>
    </location>
    <ligand>
        <name>3-methyl-2-oxobutanoate</name>
        <dbReference type="ChEBI" id="CHEBI:11851"/>
    </ligand>
</feature>
<dbReference type="HAMAP" id="MF_00156">
    <property type="entry name" value="PanB"/>
    <property type="match status" value="1"/>
</dbReference>
<dbReference type="EMBL" id="CP034873">
    <property type="protein sequence ID" value="QCI21511.1"/>
    <property type="molecule type" value="Genomic_DNA"/>
</dbReference>
<evidence type="ECO:0000256" key="9">
    <source>
        <dbReference type="PIRSR" id="PIRSR000388-1"/>
    </source>
</evidence>
<comment type="catalytic activity">
    <reaction evidence="8">
        <text>(6R)-5,10-methylene-5,6,7,8-tetrahydrofolate + 3-methyl-2-oxobutanoate + H2O = 2-dehydropantoate + (6S)-5,6,7,8-tetrahydrofolate</text>
        <dbReference type="Rhea" id="RHEA:11824"/>
        <dbReference type="ChEBI" id="CHEBI:11561"/>
        <dbReference type="ChEBI" id="CHEBI:11851"/>
        <dbReference type="ChEBI" id="CHEBI:15377"/>
        <dbReference type="ChEBI" id="CHEBI:15636"/>
        <dbReference type="ChEBI" id="CHEBI:57453"/>
        <dbReference type="EC" id="2.1.2.11"/>
    </reaction>
</comment>
<keyword evidence="8" id="KW-0963">Cytoplasm</keyword>
<feature type="binding site" evidence="8 11">
    <location>
        <position position="84"/>
    </location>
    <ligand>
        <name>Mg(2+)</name>
        <dbReference type="ChEBI" id="CHEBI:18420"/>
    </ligand>
</feature>
<feature type="binding site" evidence="8 11">
    <location>
        <position position="114"/>
    </location>
    <ligand>
        <name>Mg(2+)</name>
        <dbReference type="ChEBI" id="CHEBI:18420"/>
    </ligand>
</feature>
<gene>
    <name evidence="8 12" type="primary">panB</name>
    <name evidence="12" type="ORF">D9V69_00980</name>
</gene>
<dbReference type="PANTHER" id="PTHR20881:SF0">
    <property type="entry name" value="3-METHYL-2-OXOBUTANOATE HYDROXYMETHYLTRANSFERASE"/>
    <property type="match status" value="1"/>
</dbReference>
<dbReference type="NCBIfam" id="NF001452">
    <property type="entry name" value="PRK00311.1"/>
    <property type="match status" value="1"/>
</dbReference>
<dbReference type="SUPFAM" id="SSF51621">
    <property type="entry name" value="Phosphoenolpyruvate/pyruvate domain"/>
    <property type="match status" value="1"/>
</dbReference>
<accession>A0A4D6Y657</accession>
<keyword evidence="4 8" id="KW-0566">Pantothenate biosynthesis</keyword>
<comment type="function">
    <text evidence="7 8">Catalyzes the reversible reaction in which hydroxymethyl group from 5,10-methylenetetrahydrofolate is transferred onto alpha-ketoisovalerate to form ketopantoate.</text>
</comment>
<keyword evidence="8 11" id="KW-0460">Magnesium</keyword>
<dbReference type="GO" id="GO:0003864">
    <property type="term" value="F:3-methyl-2-oxobutanoate hydroxymethyltransferase activity"/>
    <property type="evidence" value="ECO:0007669"/>
    <property type="project" value="UniProtKB-UniRule"/>
</dbReference>
<dbReference type="GO" id="GO:0008168">
    <property type="term" value="F:methyltransferase activity"/>
    <property type="evidence" value="ECO:0007669"/>
    <property type="project" value="UniProtKB-KW"/>
</dbReference>
<keyword evidence="6 8" id="KW-0479">Metal-binding</keyword>
<comment type="subunit">
    <text evidence="3 8">Homodecamer; pentamer of dimers.</text>
</comment>
<evidence type="ECO:0000256" key="3">
    <source>
        <dbReference type="ARBA" id="ARBA00011424"/>
    </source>
</evidence>
<protein>
    <recommendedName>
        <fullName evidence="8">3-methyl-2-oxobutanoate hydroxymethyltransferase</fullName>
        <ecNumber evidence="8">2.1.2.11</ecNumber>
    </recommendedName>
    <alternativeName>
        <fullName evidence="8">Ketopantoate hydroxymethyltransferase</fullName>
        <shortName evidence="8">KPHMT</shortName>
    </alternativeName>
</protein>
<feature type="binding site" evidence="8 11">
    <location>
        <position position="45"/>
    </location>
    <ligand>
        <name>Mg(2+)</name>
        <dbReference type="ChEBI" id="CHEBI:18420"/>
    </ligand>
</feature>